<dbReference type="InterPro" id="IPR011707">
    <property type="entry name" value="Cu-oxidase-like_N"/>
</dbReference>
<name>A0A9P3GKV8_9APHY</name>
<evidence type="ECO:0000259" key="13">
    <source>
        <dbReference type="Pfam" id="PF00394"/>
    </source>
</evidence>
<keyword evidence="6" id="KW-0964">Secreted</keyword>
<evidence type="ECO:0000256" key="6">
    <source>
        <dbReference type="ARBA" id="ARBA00022525"/>
    </source>
</evidence>
<keyword evidence="17" id="KW-1185">Reference proteome</keyword>
<keyword evidence="10" id="KW-1015">Disulfide bond</keyword>
<feature type="chain" id="PRO_5040166542" description="laccase" evidence="12">
    <location>
        <begin position="43"/>
        <end position="581"/>
    </location>
</feature>
<evidence type="ECO:0000313" key="17">
    <source>
        <dbReference type="Proteomes" id="UP000703269"/>
    </source>
</evidence>
<dbReference type="PROSITE" id="PS00079">
    <property type="entry name" value="MULTICOPPER_OXIDASE1"/>
    <property type="match status" value="1"/>
</dbReference>
<feature type="domain" description="Plastocyanin-like" evidence="13">
    <location>
        <begin position="211"/>
        <end position="365"/>
    </location>
</feature>
<reference evidence="16 17" key="1">
    <citation type="submission" date="2021-08" db="EMBL/GenBank/DDBJ databases">
        <title>Draft Genome Sequence of Phanerochaete sordida strain YK-624.</title>
        <authorList>
            <person name="Mori T."/>
            <person name="Dohra H."/>
            <person name="Suzuki T."/>
            <person name="Kawagishi H."/>
            <person name="Hirai H."/>
        </authorList>
    </citation>
    <scope>NUCLEOTIDE SEQUENCE [LARGE SCALE GENOMIC DNA]</scope>
    <source>
        <strain evidence="16 17">YK-624</strain>
    </source>
</reference>
<feature type="signal peptide" evidence="12">
    <location>
        <begin position="1"/>
        <end position="42"/>
    </location>
</feature>
<evidence type="ECO:0000256" key="11">
    <source>
        <dbReference type="ARBA" id="ARBA00023180"/>
    </source>
</evidence>
<comment type="catalytic activity">
    <reaction evidence="1">
        <text>4 hydroquinone + O2 = 4 benzosemiquinone + 2 H2O</text>
        <dbReference type="Rhea" id="RHEA:11276"/>
        <dbReference type="ChEBI" id="CHEBI:15377"/>
        <dbReference type="ChEBI" id="CHEBI:15379"/>
        <dbReference type="ChEBI" id="CHEBI:17594"/>
        <dbReference type="ChEBI" id="CHEBI:17977"/>
        <dbReference type="EC" id="1.10.3.2"/>
    </reaction>
</comment>
<dbReference type="CDD" id="cd13857">
    <property type="entry name" value="CuRO_1_Diphenol_Ox"/>
    <property type="match status" value="1"/>
</dbReference>
<dbReference type="InterPro" id="IPR011706">
    <property type="entry name" value="Cu-oxidase_C"/>
</dbReference>
<accession>A0A9P3GKV8</accession>
<dbReference type="InterPro" id="IPR045087">
    <property type="entry name" value="Cu-oxidase_fam"/>
</dbReference>
<dbReference type="SUPFAM" id="SSF49503">
    <property type="entry name" value="Cupredoxins"/>
    <property type="match status" value="3"/>
</dbReference>
<keyword evidence="9" id="KW-0186">Copper</keyword>
<evidence type="ECO:0000256" key="5">
    <source>
        <dbReference type="ARBA" id="ARBA00012297"/>
    </source>
</evidence>
<comment type="subcellular location">
    <subcellularLocation>
        <location evidence="3">Secreted</location>
    </subcellularLocation>
</comment>
<dbReference type="EC" id="1.10.3.2" evidence="5"/>
<dbReference type="Pfam" id="PF00394">
    <property type="entry name" value="Cu-oxidase"/>
    <property type="match status" value="1"/>
</dbReference>
<evidence type="ECO:0000256" key="9">
    <source>
        <dbReference type="ARBA" id="ARBA00023008"/>
    </source>
</evidence>
<evidence type="ECO:0000256" key="12">
    <source>
        <dbReference type="SAM" id="SignalP"/>
    </source>
</evidence>
<evidence type="ECO:0000256" key="3">
    <source>
        <dbReference type="ARBA" id="ARBA00004613"/>
    </source>
</evidence>
<dbReference type="Proteomes" id="UP000703269">
    <property type="component" value="Unassembled WGS sequence"/>
</dbReference>
<gene>
    <name evidence="16" type="ORF">PsYK624_123270</name>
</gene>
<proteinExistence type="inferred from homology"/>
<dbReference type="InterPro" id="IPR001117">
    <property type="entry name" value="Cu-oxidase_2nd"/>
</dbReference>
<dbReference type="Pfam" id="PF07731">
    <property type="entry name" value="Cu-oxidase_2"/>
    <property type="match status" value="1"/>
</dbReference>
<feature type="domain" description="Plastocyanin-like" evidence="14">
    <location>
        <begin position="461"/>
        <end position="563"/>
    </location>
</feature>
<sequence length="581" mass="62998">MAHTAYAQTRRSFGGKGMRSRALGVPLVVASLVLALFSSTDARALPDGNNALFARDQTVQVPDPSQFVVGSIIGQPTQTREYWFDVEEMNGAPDGVSKPMIVVNGTFPGPTIEANEGDTVKVHVTNHISNRTTIHWHGIFQNGTNYYDGVQGITECGIPPGQTLTYEFPLQEFTGTTWWHSLDTQYTDGEAGALIVHPKAYPAGFPTWDEDLVLQLADNYHELSAAIIPSYLNGGGRLAPIQLETPDSGLTNGVGQYNGSSDYYNLKLQPGKTYRLRVIHIGSSAQIKFSIDFHKLTVIETDSTLNEPYDVSSVTLAVAQRYSVLITTSENAEPDGNYWIRTEYLSLSPVAGTTTDVRAILRYGDSNADPTTDADPGVPGSDVGPLDLNKLVPFVPETLPAPTKSYTVDFDINNTTTGGLIANMNGTSWVPFTNTATLLNVFDAENAGKVYSPEGAAVESGDQFIVTADNIEVLDVLLLNQGLGDHPFHLHGHAPWILGFGSGSFTGEGLNTVNPINRDTFVVPQGGWLVFRIITDNPGAWTLHCHIQWHMMAGLLMQIVSLPSKMKDFALPQVIADQCKA</sequence>
<keyword evidence="7" id="KW-0479">Metal-binding</keyword>
<dbReference type="OrthoDB" id="2121828at2759"/>
<organism evidence="16 17">
    <name type="scientific">Phanerochaete sordida</name>
    <dbReference type="NCBI Taxonomy" id="48140"/>
    <lineage>
        <taxon>Eukaryota</taxon>
        <taxon>Fungi</taxon>
        <taxon>Dikarya</taxon>
        <taxon>Basidiomycota</taxon>
        <taxon>Agaricomycotina</taxon>
        <taxon>Agaricomycetes</taxon>
        <taxon>Polyporales</taxon>
        <taxon>Phanerochaetaceae</taxon>
        <taxon>Phanerochaete</taxon>
    </lineage>
</organism>
<dbReference type="GO" id="GO:0005507">
    <property type="term" value="F:copper ion binding"/>
    <property type="evidence" value="ECO:0007669"/>
    <property type="project" value="InterPro"/>
</dbReference>
<dbReference type="GO" id="GO:0005576">
    <property type="term" value="C:extracellular region"/>
    <property type="evidence" value="ECO:0007669"/>
    <property type="project" value="UniProtKB-SubCell"/>
</dbReference>
<dbReference type="PANTHER" id="PTHR11709">
    <property type="entry name" value="MULTI-COPPER OXIDASE"/>
    <property type="match status" value="1"/>
</dbReference>
<comment type="similarity">
    <text evidence="4">Belongs to the multicopper oxidase family.</text>
</comment>
<dbReference type="FunFam" id="2.60.40.420:FF:000045">
    <property type="entry name" value="Laccase 2"/>
    <property type="match status" value="1"/>
</dbReference>
<dbReference type="InterPro" id="IPR002355">
    <property type="entry name" value="Cu_oxidase_Cu_BS"/>
</dbReference>
<dbReference type="Pfam" id="PF07732">
    <property type="entry name" value="Cu-oxidase_3"/>
    <property type="match status" value="1"/>
</dbReference>
<dbReference type="AlphaFoldDB" id="A0A9P3GKV8"/>
<dbReference type="PANTHER" id="PTHR11709:SF511">
    <property type="entry name" value="LACCASE"/>
    <property type="match status" value="1"/>
</dbReference>
<protein>
    <recommendedName>
        <fullName evidence="5">laccase</fullName>
        <ecNumber evidence="5">1.10.3.2</ecNumber>
    </recommendedName>
</protein>
<comment type="cofactor">
    <cofactor evidence="2">
        <name>Cu cation</name>
        <dbReference type="ChEBI" id="CHEBI:23378"/>
    </cofactor>
</comment>
<dbReference type="GO" id="GO:0052716">
    <property type="term" value="F:hydroquinone:oxygen oxidoreductase activity"/>
    <property type="evidence" value="ECO:0007669"/>
    <property type="project" value="UniProtKB-EC"/>
</dbReference>
<evidence type="ECO:0000256" key="1">
    <source>
        <dbReference type="ARBA" id="ARBA00000349"/>
    </source>
</evidence>
<comment type="caution">
    <text evidence="16">The sequence shown here is derived from an EMBL/GenBank/DDBJ whole genome shotgun (WGS) entry which is preliminary data.</text>
</comment>
<evidence type="ECO:0000256" key="2">
    <source>
        <dbReference type="ARBA" id="ARBA00001935"/>
    </source>
</evidence>
<feature type="domain" description="Plastocyanin-like" evidence="15">
    <location>
        <begin position="86"/>
        <end position="199"/>
    </location>
</feature>
<evidence type="ECO:0000259" key="15">
    <source>
        <dbReference type="Pfam" id="PF07732"/>
    </source>
</evidence>
<evidence type="ECO:0000256" key="4">
    <source>
        <dbReference type="ARBA" id="ARBA00010609"/>
    </source>
</evidence>
<dbReference type="EMBL" id="BPQB01000056">
    <property type="protein sequence ID" value="GJE96134.1"/>
    <property type="molecule type" value="Genomic_DNA"/>
</dbReference>
<evidence type="ECO:0000313" key="16">
    <source>
        <dbReference type="EMBL" id="GJE96134.1"/>
    </source>
</evidence>
<keyword evidence="11" id="KW-0325">Glycoprotein</keyword>
<dbReference type="PROSITE" id="PS00080">
    <property type="entry name" value="MULTICOPPER_OXIDASE2"/>
    <property type="match status" value="1"/>
</dbReference>
<keyword evidence="12" id="KW-0732">Signal</keyword>
<dbReference type="InterPro" id="IPR033138">
    <property type="entry name" value="Cu_oxidase_CS"/>
</dbReference>
<evidence type="ECO:0000256" key="7">
    <source>
        <dbReference type="ARBA" id="ARBA00022723"/>
    </source>
</evidence>
<evidence type="ECO:0000256" key="8">
    <source>
        <dbReference type="ARBA" id="ARBA00023002"/>
    </source>
</evidence>
<dbReference type="CDD" id="cd13910">
    <property type="entry name" value="CuRO_3_MCO_like_4"/>
    <property type="match status" value="1"/>
</dbReference>
<evidence type="ECO:0000259" key="14">
    <source>
        <dbReference type="Pfam" id="PF07731"/>
    </source>
</evidence>
<keyword evidence="8" id="KW-0560">Oxidoreductase</keyword>
<evidence type="ECO:0000256" key="10">
    <source>
        <dbReference type="ARBA" id="ARBA00023157"/>
    </source>
</evidence>
<dbReference type="InterPro" id="IPR008972">
    <property type="entry name" value="Cupredoxin"/>
</dbReference>
<dbReference type="Gene3D" id="2.60.40.420">
    <property type="entry name" value="Cupredoxins - blue copper proteins"/>
    <property type="match status" value="3"/>
</dbReference>